<dbReference type="RefSeq" id="WP_377605410.1">
    <property type="nucleotide sequence ID" value="NZ_JBHUME010000012.1"/>
</dbReference>
<organism evidence="4 5">
    <name type="scientific">Paenibacillus gansuensis</name>
    <dbReference type="NCBI Taxonomy" id="306542"/>
    <lineage>
        <taxon>Bacteria</taxon>
        <taxon>Bacillati</taxon>
        <taxon>Bacillota</taxon>
        <taxon>Bacilli</taxon>
        <taxon>Bacillales</taxon>
        <taxon>Paenibacillaceae</taxon>
        <taxon>Paenibacillus</taxon>
    </lineage>
</organism>
<comment type="caution">
    <text evidence="4">The sequence shown here is derived from an EMBL/GenBank/DDBJ whole genome shotgun (WGS) entry which is preliminary data.</text>
</comment>
<dbReference type="Gene3D" id="3.30.2400.10">
    <property type="entry name" value="Major capsid protein gp5"/>
    <property type="match status" value="1"/>
</dbReference>
<accession>A0ABW5PGP6</accession>
<name>A0ABW5PGP6_9BACL</name>
<keyword evidence="5" id="KW-1185">Reference proteome</keyword>
<dbReference type="Pfam" id="PF05065">
    <property type="entry name" value="Phage_capsid"/>
    <property type="match status" value="1"/>
</dbReference>
<protein>
    <submittedName>
        <fullName evidence="4">Phage major capsid protein</fullName>
    </submittedName>
</protein>
<feature type="compositionally biased region" description="Basic residues" evidence="2">
    <location>
        <begin position="10"/>
        <end position="21"/>
    </location>
</feature>
<gene>
    <name evidence="4" type="ORF">ACFSUF_18925</name>
</gene>
<evidence type="ECO:0000313" key="5">
    <source>
        <dbReference type="Proteomes" id="UP001597541"/>
    </source>
</evidence>
<dbReference type="InterPro" id="IPR024455">
    <property type="entry name" value="Phage_capsid"/>
</dbReference>
<dbReference type="Proteomes" id="UP001597541">
    <property type="component" value="Unassembled WGS sequence"/>
</dbReference>
<evidence type="ECO:0000256" key="1">
    <source>
        <dbReference type="ARBA" id="ARBA00004328"/>
    </source>
</evidence>
<proteinExistence type="predicted"/>
<dbReference type="InterPro" id="IPR054612">
    <property type="entry name" value="Phage_capsid-like_C"/>
</dbReference>
<dbReference type="EMBL" id="JBHUME010000012">
    <property type="protein sequence ID" value="MFD2614490.1"/>
    <property type="molecule type" value="Genomic_DNA"/>
</dbReference>
<feature type="region of interest" description="Disordered" evidence="2">
    <location>
        <begin position="1"/>
        <end position="39"/>
    </location>
</feature>
<evidence type="ECO:0000313" key="4">
    <source>
        <dbReference type="EMBL" id="MFD2614490.1"/>
    </source>
</evidence>
<dbReference type="Gene3D" id="3.30.2320.10">
    <property type="entry name" value="hypothetical protein PF0899 domain"/>
    <property type="match status" value="1"/>
</dbReference>
<feature type="domain" description="Phage capsid-like C-terminal" evidence="3">
    <location>
        <begin position="129"/>
        <end position="386"/>
    </location>
</feature>
<reference evidence="5" key="1">
    <citation type="journal article" date="2019" name="Int. J. Syst. Evol. Microbiol.">
        <title>The Global Catalogue of Microorganisms (GCM) 10K type strain sequencing project: providing services to taxonomists for standard genome sequencing and annotation.</title>
        <authorList>
            <consortium name="The Broad Institute Genomics Platform"/>
            <consortium name="The Broad Institute Genome Sequencing Center for Infectious Disease"/>
            <person name="Wu L."/>
            <person name="Ma J."/>
        </authorList>
    </citation>
    <scope>NUCLEOTIDE SEQUENCE [LARGE SCALE GENOMIC DNA]</scope>
    <source>
        <strain evidence="5">KCTC 3950</strain>
    </source>
</reference>
<evidence type="ECO:0000259" key="3">
    <source>
        <dbReference type="Pfam" id="PF05065"/>
    </source>
</evidence>
<evidence type="ECO:0000256" key="2">
    <source>
        <dbReference type="SAM" id="MobiDB-lite"/>
    </source>
</evidence>
<comment type="subcellular location">
    <subcellularLocation>
        <location evidence="1">Virion</location>
    </subcellularLocation>
</comment>
<dbReference type="SUPFAM" id="SSF56563">
    <property type="entry name" value="Major capsid protein gp5"/>
    <property type="match status" value="1"/>
</dbReference>
<dbReference type="NCBIfam" id="TIGR01554">
    <property type="entry name" value="major_cap_HK97"/>
    <property type="match status" value="1"/>
</dbReference>
<sequence>MTHKEIAELRRRKSELRSKRKEIREQVKNHRGASAEEMNSYAEQLRTISEEMDDIDDKLADAPEQRGAGNMPRGQEITTENFRSSTKYRDAFYRSFINRNVSADDTEIMEMGKRAITDLNGGSITSGAGYLVPQTTLDTIQSIITKYGQVYSAITKYGFTGNVSLPIGTAGAPTDNGDGTMTLNFTFTEATIEQEAIVATIKVKNVLLKNSISALETYLAMEMGKYIGTYLDSAVINGDAGSFTGIVPSITAAPTAKKTYSQMNWDKLMDIEAEVDSPYGDDAVFIMRRKTFFNRFRKMTDAGGAPITTTIPIVTGNGKTKFYLDGHEVIFTTAMAIDDILFGDIKQYVVNESQEITIESSSVGDDVFGKDQTMWRGKVYSGGRPMFPKQTFTLWGYSAT</sequence>